<reference evidence="1 2" key="1">
    <citation type="journal article" date="2022" name="bioRxiv">
        <title>The genome of the oomycete Peronosclerospora sorghi, a cosmopolitan pathogen of maize and sorghum, is inflated with dispersed pseudogenes.</title>
        <authorList>
            <person name="Fletcher K."/>
            <person name="Martin F."/>
            <person name="Isakeit T."/>
            <person name="Cavanaugh K."/>
            <person name="Magill C."/>
            <person name="Michelmore R."/>
        </authorList>
    </citation>
    <scope>NUCLEOTIDE SEQUENCE [LARGE SCALE GENOMIC DNA]</scope>
    <source>
        <strain evidence="1">P6</strain>
    </source>
</reference>
<proteinExistence type="predicted"/>
<protein>
    <submittedName>
        <fullName evidence="1">Uncharacterized protein</fullName>
    </submittedName>
</protein>
<dbReference type="EMBL" id="CM047586">
    <property type="protein sequence ID" value="KAI9909137.1"/>
    <property type="molecule type" value="Genomic_DNA"/>
</dbReference>
<gene>
    <name evidence="1" type="ORF">PsorP6_014547</name>
</gene>
<accession>A0ACC0VS77</accession>
<name>A0ACC0VS77_9STRA</name>
<comment type="caution">
    <text evidence="1">The sequence shown here is derived from an EMBL/GenBank/DDBJ whole genome shotgun (WGS) entry which is preliminary data.</text>
</comment>
<evidence type="ECO:0000313" key="2">
    <source>
        <dbReference type="Proteomes" id="UP001163321"/>
    </source>
</evidence>
<organism evidence="1 2">
    <name type="scientific">Peronosclerospora sorghi</name>
    <dbReference type="NCBI Taxonomy" id="230839"/>
    <lineage>
        <taxon>Eukaryota</taxon>
        <taxon>Sar</taxon>
        <taxon>Stramenopiles</taxon>
        <taxon>Oomycota</taxon>
        <taxon>Peronosporomycetes</taxon>
        <taxon>Peronosporales</taxon>
        <taxon>Peronosporaceae</taxon>
        <taxon>Peronosclerospora</taxon>
    </lineage>
</organism>
<keyword evidence="2" id="KW-1185">Reference proteome</keyword>
<evidence type="ECO:0000313" key="1">
    <source>
        <dbReference type="EMBL" id="KAI9909137.1"/>
    </source>
</evidence>
<dbReference type="Proteomes" id="UP001163321">
    <property type="component" value="Chromosome 7"/>
</dbReference>
<sequence length="729" mass="82968">MNLLHDSVSFYECHVFSICSLKCPMDTIEIPTCLSHHLISHFSSHVSSPCHMRVCPVLFVLALSPWCSELSVATSNALVPEAGNRNKCSNSPTVRISSARVLRASGSGVRDQFKGLTVRIVNTLGTIFSKKVPADEVKHWLKEIEDPAKAFTSLGLDKRSKNLFQSDHFLEWLEHVRDFNQENPTTRKSILTILRDHHDVADLMKYAYGATWEDAHVKKVVATNLMDELMTQLIETKGLTTVLPLLGLSSNIDVRSERYLIDVCAKLLENYMHKFPRRKAVLVDTLVPRLGNEFVAVAIHATNPSVARSLERALRRDYWLNYKLSGEKVFELLNLASSPRDSFHRQALATWLKYVDVELERNPQLKKKLLSQLTPRQGSTARTTRDAIAFYYLQRNVISPEDMFVVMRLGKKNGESIVQNPWFPAWLAYMKRYSRVHSEYKASLVTIFFSHFGSDRTFQLLDELYQYCLENKVKPAQFKWILSRDQAIEDSPLYERWKLYRDEFEKSARENADRETGRILLYRSNWVGPLSLLREPTDPGPRHEGDVVVTKHVRVRVAPTRCLETTRVTPKHVHPTVGTSEPFERLMRLLTRRTVPRHGLRVALHGHAFIKDKVLPFKEAAAIGKRLQVAMNAALAASACESSVAIGQTVASWDSTRPESVRLDIRTHCGHQGVQSSRAQQGLEPLEMHADLSGYRVGLHPRLSEVTPTRQSHAQPALVTRETALRARH</sequence>